<dbReference type="AlphaFoldDB" id="U7QIU0"/>
<reference evidence="9 10" key="1">
    <citation type="journal article" date="2013" name="Front. Microbiol.">
        <title>Comparative genomic analyses of the cyanobacterium, Lyngbya aestuarii BL J, a powerful hydrogen producer.</title>
        <authorList>
            <person name="Kothari A."/>
            <person name="Vaughn M."/>
            <person name="Garcia-Pichel F."/>
        </authorList>
    </citation>
    <scope>NUCLEOTIDE SEQUENCE [LARGE SCALE GENOMIC DNA]</scope>
    <source>
        <strain evidence="9 10">BL J</strain>
    </source>
</reference>
<dbReference type="PANTHER" id="PTHR36838">
    <property type="entry name" value="AUXIN EFFLUX CARRIER FAMILY PROTEIN"/>
    <property type="match status" value="1"/>
</dbReference>
<comment type="subcellular location">
    <subcellularLocation>
        <location evidence="1">Cell membrane</location>
        <topology evidence="1">Multi-pass membrane protein</topology>
    </subcellularLocation>
</comment>
<feature type="transmembrane region" description="Helical" evidence="8">
    <location>
        <begin position="172"/>
        <end position="193"/>
    </location>
</feature>
<dbReference type="GO" id="GO:0055085">
    <property type="term" value="P:transmembrane transport"/>
    <property type="evidence" value="ECO:0007669"/>
    <property type="project" value="InterPro"/>
</dbReference>
<organism evidence="9 10">
    <name type="scientific">Lyngbya aestuarii BL J</name>
    <dbReference type="NCBI Taxonomy" id="1348334"/>
    <lineage>
        <taxon>Bacteria</taxon>
        <taxon>Bacillati</taxon>
        <taxon>Cyanobacteriota</taxon>
        <taxon>Cyanophyceae</taxon>
        <taxon>Oscillatoriophycideae</taxon>
        <taxon>Oscillatoriales</taxon>
        <taxon>Microcoleaceae</taxon>
        <taxon>Lyngbya</taxon>
    </lineage>
</organism>
<keyword evidence="3" id="KW-0813">Transport</keyword>
<keyword evidence="10" id="KW-1185">Reference proteome</keyword>
<dbReference type="InterPro" id="IPR004776">
    <property type="entry name" value="Mem_transp_PIN-like"/>
</dbReference>
<sequence length="286" mass="31253">MYCFDWLYCRKKAKFRSIYPFSSQFVCIFPALIIDNLYKTTLSGENAISITIGFLITFIILCVLAWQLSHYLQFTTDLKKSLVTTTALPNVGNLGLPVTLFALGEAGLERAIVYLIAWNIVVLMTVPAFLQSGGFRSSIQFMLKLPLTWAVTFGICLRVFNVPLPLNLDKGLNLLANAAIPVALLMLGIQIASHRLAFNLYEVGASCLRLLGGAVIAFLVGKLLGLEDLDLKVLVLQSSMPTAITAFLMVHEFGGDASQTARVVVVSTLLAFITLPGVLLALQTFI</sequence>
<evidence type="ECO:0000256" key="6">
    <source>
        <dbReference type="ARBA" id="ARBA00022989"/>
    </source>
</evidence>
<dbReference type="PANTHER" id="PTHR36838:SF1">
    <property type="entry name" value="SLR1864 PROTEIN"/>
    <property type="match status" value="1"/>
</dbReference>
<gene>
    <name evidence="9" type="ORF">M595_3035</name>
</gene>
<keyword evidence="6 8" id="KW-1133">Transmembrane helix</keyword>
<evidence type="ECO:0000256" key="7">
    <source>
        <dbReference type="ARBA" id="ARBA00023136"/>
    </source>
</evidence>
<evidence type="ECO:0000313" key="9">
    <source>
        <dbReference type="EMBL" id="ERT06990.1"/>
    </source>
</evidence>
<dbReference type="Gene3D" id="1.20.1530.20">
    <property type="match status" value="1"/>
</dbReference>
<evidence type="ECO:0000256" key="5">
    <source>
        <dbReference type="ARBA" id="ARBA00022692"/>
    </source>
</evidence>
<keyword evidence="4" id="KW-1003">Cell membrane</keyword>
<feature type="transmembrane region" description="Helical" evidence="8">
    <location>
        <begin position="263"/>
        <end position="285"/>
    </location>
</feature>
<feature type="transmembrane region" description="Helical" evidence="8">
    <location>
        <begin position="111"/>
        <end position="130"/>
    </location>
</feature>
<dbReference type="EMBL" id="AUZM01000027">
    <property type="protein sequence ID" value="ERT06990.1"/>
    <property type="molecule type" value="Genomic_DNA"/>
</dbReference>
<dbReference type="Proteomes" id="UP000017127">
    <property type="component" value="Unassembled WGS sequence"/>
</dbReference>
<feature type="transmembrane region" description="Helical" evidence="8">
    <location>
        <begin position="50"/>
        <end position="68"/>
    </location>
</feature>
<keyword evidence="7 8" id="KW-0472">Membrane</keyword>
<accession>U7QIU0</accession>
<feature type="transmembrane region" description="Helical" evidence="8">
    <location>
        <begin position="200"/>
        <end position="221"/>
    </location>
</feature>
<evidence type="ECO:0000256" key="2">
    <source>
        <dbReference type="ARBA" id="ARBA00010145"/>
    </source>
</evidence>
<comment type="caution">
    <text evidence="9">The sequence shown here is derived from an EMBL/GenBank/DDBJ whole genome shotgun (WGS) entry which is preliminary data.</text>
</comment>
<evidence type="ECO:0000256" key="1">
    <source>
        <dbReference type="ARBA" id="ARBA00004651"/>
    </source>
</evidence>
<proteinExistence type="inferred from homology"/>
<name>U7QIU0_9CYAN</name>
<evidence type="ECO:0000256" key="4">
    <source>
        <dbReference type="ARBA" id="ARBA00022475"/>
    </source>
</evidence>
<dbReference type="InterPro" id="IPR038770">
    <property type="entry name" value="Na+/solute_symporter_sf"/>
</dbReference>
<evidence type="ECO:0000313" key="10">
    <source>
        <dbReference type="Proteomes" id="UP000017127"/>
    </source>
</evidence>
<dbReference type="Pfam" id="PF03547">
    <property type="entry name" value="Mem_trans"/>
    <property type="match status" value="2"/>
</dbReference>
<evidence type="ECO:0000256" key="8">
    <source>
        <dbReference type="SAM" id="Phobius"/>
    </source>
</evidence>
<dbReference type="GO" id="GO:0005886">
    <property type="term" value="C:plasma membrane"/>
    <property type="evidence" value="ECO:0007669"/>
    <property type="project" value="UniProtKB-SubCell"/>
</dbReference>
<dbReference type="RefSeq" id="WP_023066761.1">
    <property type="nucleotide sequence ID" value="NZ_AUZM01000027.1"/>
</dbReference>
<feature type="transmembrane region" description="Helical" evidence="8">
    <location>
        <begin position="18"/>
        <end position="38"/>
    </location>
</feature>
<dbReference type="PATRIC" id="fig|1348334.3.peg.2937"/>
<feature type="transmembrane region" description="Helical" evidence="8">
    <location>
        <begin position="142"/>
        <end position="160"/>
    </location>
</feature>
<feature type="transmembrane region" description="Helical" evidence="8">
    <location>
        <begin position="233"/>
        <end position="251"/>
    </location>
</feature>
<keyword evidence="5 8" id="KW-0812">Transmembrane</keyword>
<evidence type="ECO:0000256" key="3">
    <source>
        <dbReference type="ARBA" id="ARBA00022448"/>
    </source>
</evidence>
<comment type="similarity">
    <text evidence="2">Belongs to the auxin efflux carrier (TC 2.A.69) family.</text>
</comment>
<protein>
    <submittedName>
        <fullName evidence="9">Membrane transport family protein</fullName>
    </submittedName>
</protein>